<dbReference type="RefSeq" id="WP_185008663.1">
    <property type="nucleotide sequence ID" value="NZ_BAAAUI010000082.1"/>
</dbReference>
<evidence type="ECO:0000313" key="3">
    <source>
        <dbReference type="EMBL" id="MBB4681808.1"/>
    </source>
</evidence>
<feature type="transmembrane region" description="Helical" evidence="2">
    <location>
        <begin position="148"/>
        <end position="169"/>
    </location>
</feature>
<dbReference type="Proteomes" id="UP000533598">
    <property type="component" value="Unassembled WGS sequence"/>
</dbReference>
<protein>
    <submittedName>
        <fullName evidence="3">Uncharacterized protein</fullName>
    </submittedName>
</protein>
<accession>A0A7W7CIF1</accession>
<keyword evidence="2" id="KW-1133">Transmembrane helix</keyword>
<gene>
    <name evidence="3" type="ORF">HNR67_007926</name>
</gene>
<evidence type="ECO:0000256" key="1">
    <source>
        <dbReference type="SAM" id="MobiDB-lite"/>
    </source>
</evidence>
<proteinExistence type="predicted"/>
<organism evidence="3 4">
    <name type="scientific">Crossiella cryophila</name>
    <dbReference type="NCBI Taxonomy" id="43355"/>
    <lineage>
        <taxon>Bacteria</taxon>
        <taxon>Bacillati</taxon>
        <taxon>Actinomycetota</taxon>
        <taxon>Actinomycetes</taxon>
        <taxon>Pseudonocardiales</taxon>
        <taxon>Pseudonocardiaceae</taxon>
        <taxon>Crossiella</taxon>
    </lineage>
</organism>
<feature type="region of interest" description="Disordered" evidence="1">
    <location>
        <begin position="188"/>
        <end position="222"/>
    </location>
</feature>
<evidence type="ECO:0000313" key="4">
    <source>
        <dbReference type="Proteomes" id="UP000533598"/>
    </source>
</evidence>
<name>A0A7W7CIF1_9PSEU</name>
<dbReference type="EMBL" id="JACHMH010000001">
    <property type="protein sequence ID" value="MBB4681808.1"/>
    <property type="molecule type" value="Genomic_DNA"/>
</dbReference>
<feature type="transmembrane region" description="Helical" evidence="2">
    <location>
        <begin position="120"/>
        <end position="142"/>
    </location>
</feature>
<feature type="compositionally biased region" description="Basic and acidic residues" evidence="1">
    <location>
        <begin position="213"/>
        <end position="222"/>
    </location>
</feature>
<dbReference type="AlphaFoldDB" id="A0A7W7CIF1"/>
<comment type="caution">
    <text evidence="3">The sequence shown here is derived from an EMBL/GenBank/DDBJ whole genome shotgun (WGS) entry which is preliminary data.</text>
</comment>
<keyword evidence="2" id="KW-0472">Membrane</keyword>
<evidence type="ECO:0000256" key="2">
    <source>
        <dbReference type="SAM" id="Phobius"/>
    </source>
</evidence>
<sequence>MRKILAALRGRTGEQPRSARCGQCQAGRHTYHLADEVLPDNGFVAAACCCEHCLCDFVRSLRFLPGQPYAVHPPDHSAPPDLRPLVDLYAAYSARSHRIQVMSLRAESSTFRQAERETNWAIAANLGSVLALTVLLVCQLRFGWPEVVTQAVFAVCVLSLVGTVTSMMFKRFAVLSAAVAAYAERHGPLGSPHDQPAPPVIPAPDGTSRRSFRPGEDKADQC</sequence>
<keyword evidence="4" id="KW-1185">Reference proteome</keyword>
<reference evidence="3 4" key="1">
    <citation type="submission" date="2020-08" db="EMBL/GenBank/DDBJ databases">
        <title>Sequencing the genomes of 1000 actinobacteria strains.</title>
        <authorList>
            <person name="Klenk H.-P."/>
        </authorList>
    </citation>
    <scope>NUCLEOTIDE SEQUENCE [LARGE SCALE GENOMIC DNA]</scope>
    <source>
        <strain evidence="3 4">DSM 44230</strain>
    </source>
</reference>
<keyword evidence="2" id="KW-0812">Transmembrane</keyword>